<name>A0A511KQE0_RHOTO</name>
<dbReference type="SUPFAM" id="SSF51197">
    <property type="entry name" value="Clavaminate synthase-like"/>
    <property type="match status" value="1"/>
</dbReference>
<feature type="region of interest" description="Disordered" evidence="1">
    <location>
        <begin position="790"/>
        <end position="809"/>
    </location>
</feature>
<dbReference type="OrthoDB" id="47172at2759"/>
<protein>
    <submittedName>
        <fullName evidence="3">Jumonji domain containing protein</fullName>
    </submittedName>
</protein>
<feature type="domain" description="JmjC" evidence="2">
    <location>
        <begin position="663"/>
        <end position="861"/>
    </location>
</feature>
<proteinExistence type="predicted"/>
<feature type="region of interest" description="Disordered" evidence="1">
    <location>
        <begin position="503"/>
        <end position="527"/>
    </location>
</feature>
<reference evidence="3 4" key="1">
    <citation type="submission" date="2019-07" db="EMBL/GenBank/DDBJ databases">
        <title>Rhodotorula toruloides NBRC10032 genome sequencing.</title>
        <authorList>
            <person name="Shida Y."/>
            <person name="Takaku H."/>
            <person name="Ogasawara W."/>
            <person name="Mori K."/>
        </authorList>
    </citation>
    <scope>NUCLEOTIDE SEQUENCE [LARGE SCALE GENOMIC DNA]</scope>
    <source>
        <strain evidence="3 4">NBRC10032</strain>
    </source>
</reference>
<evidence type="ECO:0000313" key="3">
    <source>
        <dbReference type="EMBL" id="GEM12577.1"/>
    </source>
</evidence>
<feature type="compositionally biased region" description="Polar residues" evidence="1">
    <location>
        <begin position="8"/>
        <end position="38"/>
    </location>
</feature>
<organism evidence="3 4">
    <name type="scientific">Rhodotorula toruloides</name>
    <name type="common">Yeast</name>
    <name type="synonym">Rhodosporidium toruloides</name>
    <dbReference type="NCBI Taxonomy" id="5286"/>
    <lineage>
        <taxon>Eukaryota</taxon>
        <taxon>Fungi</taxon>
        <taxon>Dikarya</taxon>
        <taxon>Basidiomycota</taxon>
        <taxon>Pucciniomycotina</taxon>
        <taxon>Microbotryomycetes</taxon>
        <taxon>Sporidiobolales</taxon>
        <taxon>Sporidiobolaceae</taxon>
        <taxon>Rhodotorula</taxon>
    </lineage>
</organism>
<dbReference type="PANTHER" id="PTHR12461:SF94">
    <property type="entry name" value="JMJC DOMAIN-CONTAINING PROTEIN"/>
    <property type="match status" value="1"/>
</dbReference>
<dbReference type="InterPro" id="IPR003347">
    <property type="entry name" value="JmjC_dom"/>
</dbReference>
<feature type="region of interest" description="Disordered" evidence="1">
    <location>
        <begin position="1"/>
        <end position="43"/>
    </location>
</feature>
<accession>A0A511KQE0</accession>
<gene>
    <name evidence="3" type="ORF">Rt10032_c22g6594</name>
</gene>
<dbReference type="SUPFAM" id="SSF56112">
    <property type="entry name" value="Protein kinase-like (PK-like)"/>
    <property type="match status" value="1"/>
</dbReference>
<dbReference type="PANTHER" id="PTHR12461">
    <property type="entry name" value="HYPOXIA-INDUCIBLE FACTOR 1 ALPHA INHIBITOR-RELATED"/>
    <property type="match status" value="1"/>
</dbReference>
<sequence>MNLPSAAPSVSTLVAHSSAQATPRTSVHISSKRSQPTTEPDADQVSGILRIRLERLGLSASDTLSQLIQHLPSLYIYGIGTVSGATKSESKNETQMSLFIQSNPNDPPPPPAPRWLLVVESFVRTSTDAATAYLRAELQYDVLDMTIAVALQKFGTELKMALDQLLADTSFGHNEAERSAKIKPSPAPSAIACSLAFQQLGFLSLQPGTTAPHVPVLTPAAPGFGLSSPRPTIQLHLSPRLSSELERAVILGKARSLTVVIKYSEPEAIARETHFLQIAGSHTAPRLFAFFYHSDTDDGQWCIVQSFEGKSLADWQELSVGQKTQLYALMVDMHKKGVAHGDLEPRNVVLQEGRVKVVDFAGVPSRNCKDLAPCGLSVSRLVQRIFAILSDPSPASLLTVTFLSATVLRLADEKLNSYPYKDVPLCWRRLYTDAVLLGALVRLQQVEKEINGRKNELRRALRDLDMAIVVAGAPGEGREGLILRLIALVQADLASLARSADASVDDPPLKRRRVSSPAPSSPLPLPPPYLHRPLAKLSSLPTFLSPKSMPSHCSPFIVRKAALDWPAIEQWSSLDYLRQVAGVGRVVPVEVGNDYTQEGWGQQMMGFDEFLRSLEDVERDLRDDAGIHPYPTSTSTALGSPELPSIMSASTDDTGGPSSRPILYLAQHSLFRQFPSLLRDILIPDLVYSSPSTDGTGKPYEPPATEDGYILNAWFGPGGTKSAAHTDPWWNCYVQVVGSKWIWVAPPSCSSYMSAFGAAPTTTPSARTDVMPASEAAGSAPAEEYMTNTSSLDVTVPPPPLSSSTDWSPKEHSSYPSAFLEHVEPRARQAVLEAGDVLVMPPRWWHAMYGLERSFSVSMWF</sequence>
<dbReference type="PROSITE" id="PS51184">
    <property type="entry name" value="JMJC"/>
    <property type="match status" value="1"/>
</dbReference>
<dbReference type="Proteomes" id="UP000321518">
    <property type="component" value="Unassembled WGS sequence"/>
</dbReference>
<feature type="region of interest" description="Disordered" evidence="1">
    <location>
        <begin position="624"/>
        <end position="654"/>
    </location>
</feature>
<comment type="caution">
    <text evidence="3">The sequence shown here is derived from an EMBL/GenBank/DDBJ whole genome shotgun (WGS) entry which is preliminary data.</text>
</comment>
<dbReference type="AlphaFoldDB" id="A0A511KQE0"/>
<dbReference type="Gene3D" id="2.60.120.650">
    <property type="entry name" value="Cupin"/>
    <property type="match status" value="1"/>
</dbReference>
<dbReference type="InterPro" id="IPR041667">
    <property type="entry name" value="Cupin_8"/>
</dbReference>
<evidence type="ECO:0000313" key="4">
    <source>
        <dbReference type="Proteomes" id="UP000321518"/>
    </source>
</evidence>
<dbReference type="EMBL" id="BJWK01000022">
    <property type="protein sequence ID" value="GEM12577.1"/>
    <property type="molecule type" value="Genomic_DNA"/>
</dbReference>
<dbReference type="Pfam" id="PF13621">
    <property type="entry name" value="Cupin_8"/>
    <property type="match status" value="1"/>
</dbReference>
<evidence type="ECO:0000256" key="1">
    <source>
        <dbReference type="SAM" id="MobiDB-lite"/>
    </source>
</evidence>
<dbReference type="InterPro" id="IPR011009">
    <property type="entry name" value="Kinase-like_dom_sf"/>
</dbReference>
<dbReference type="Gene3D" id="1.10.510.10">
    <property type="entry name" value="Transferase(Phosphotransferase) domain 1"/>
    <property type="match status" value="1"/>
</dbReference>
<evidence type="ECO:0000259" key="2">
    <source>
        <dbReference type="PROSITE" id="PS51184"/>
    </source>
</evidence>